<dbReference type="PANTHER" id="PTHR35010">
    <property type="entry name" value="BLL4672 PROTEIN-RELATED"/>
    <property type="match status" value="1"/>
</dbReference>
<name>A0ABY4L576_THEAE</name>
<feature type="region of interest" description="Disordered" evidence="1">
    <location>
        <begin position="78"/>
        <end position="149"/>
    </location>
</feature>
<evidence type="ECO:0000313" key="2">
    <source>
        <dbReference type="EMBL" id="UPT22465.1"/>
    </source>
</evidence>
<dbReference type="InterPro" id="IPR010982">
    <property type="entry name" value="Lambda_DNA-bd_dom_sf"/>
</dbReference>
<dbReference type="EMBL" id="CP051627">
    <property type="protein sequence ID" value="UPT22465.1"/>
    <property type="molecule type" value="Genomic_DNA"/>
</dbReference>
<gene>
    <name evidence="2" type="ORF">FOF52_17085</name>
</gene>
<dbReference type="RefSeq" id="WP_425583796.1">
    <property type="nucleotide sequence ID" value="NZ_BAABEB010000019.1"/>
</dbReference>
<sequence>MGGWKYRCTSPLSPHPVELGDFLKAHRTEITPAQVGLPTSGTRRTPGLRREEVALLAGVGVSWYTWIEQGRAANVSGEVLDASPAPPTRPDAAALPPTPRRRRRRPRTGGVTPGPERRSNRSSTTGCRTRPTWPAATGTWSPSTRRPAT</sequence>
<dbReference type="CDD" id="cd00093">
    <property type="entry name" value="HTH_XRE"/>
    <property type="match status" value="1"/>
</dbReference>
<evidence type="ECO:0000256" key="1">
    <source>
        <dbReference type="SAM" id="MobiDB-lite"/>
    </source>
</evidence>
<accession>A0ABY4L576</accession>
<dbReference type="InterPro" id="IPR001387">
    <property type="entry name" value="Cro/C1-type_HTH"/>
</dbReference>
<dbReference type="Pfam" id="PF13560">
    <property type="entry name" value="HTH_31"/>
    <property type="match status" value="1"/>
</dbReference>
<protein>
    <submittedName>
        <fullName evidence="2">Helix-turn-helix domain-containing protein</fullName>
    </submittedName>
</protein>
<feature type="compositionally biased region" description="Polar residues" evidence="1">
    <location>
        <begin position="138"/>
        <end position="149"/>
    </location>
</feature>
<evidence type="ECO:0000313" key="3">
    <source>
        <dbReference type="Proteomes" id="UP000832041"/>
    </source>
</evidence>
<dbReference type="Gene3D" id="1.10.260.40">
    <property type="entry name" value="lambda repressor-like DNA-binding domains"/>
    <property type="match status" value="1"/>
</dbReference>
<dbReference type="Proteomes" id="UP000832041">
    <property type="component" value="Chromosome"/>
</dbReference>
<organism evidence="2 3">
    <name type="scientific">Thermobifida alba</name>
    <name type="common">Thermomonospora alba</name>
    <dbReference type="NCBI Taxonomy" id="53522"/>
    <lineage>
        <taxon>Bacteria</taxon>
        <taxon>Bacillati</taxon>
        <taxon>Actinomycetota</taxon>
        <taxon>Actinomycetes</taxon>
        <taxon>Streptosporangiales</taxon>
        <taxon>Nocardiopsidaceae</taxon>
        <taxon>Thermobifida</taxon>
    </lineage>
</organism>
<keyword evidence="3" id="KW-1185">Reference proteome</keyword>
<dbReference type="PANTHER" id="PTHR35010:SF3">
    <property type="entry name" value="BLL4873 PROTEIN"/>
    <property type="match status" value="1"/>
</dbReference>
<proteinExistence type="predicted"/>
<reference evidence="2 3" key="1">
    <citation type="submission" date="2020-04" db="EMBL/GenBank/DDBJ databases">
        <title>Thermobifida alba genome sequencing and assembly.</title>
        <authorList>
            <person name="Luzics S."/>
            <person name="Horvath B."/>
            <person name="Nagy I."/>
            <person name="Toth A."/>
            <person name="Nagy I."/>
            <person name="Kukolya J."/>
        </authorList>
    </citation>
    <scope>NUCLEOTIDE SEQUENCE [LARGE SCALE GENOMIC DNA]</scope>
    <source>
        <strain evidence="2 3">DSM 43795</strain>
    </source>
</reference>